<dbReference type="CDD" id="cd06261">
    <property type="entry name" value="TM_PBP2"/>
    <property type="match status" value="1"/>
</dbReference>
<dbReference type="InterPro" id="IPR000515">
    <property type="entry name" value="MetI-like"/>
</dbReference>
<evidence type="ECO:0000256" key="5">
    <source>
        <dbReference type="ARBA" id="ARBA00022989"/>
    </source>
</evidence>
<keyword evidence="4 7" id="KW-0812">Transmembrane</keyword>
<feature type="transmembrane region" description="Helical" evidence="7">
    <location>
        <begin position="152"/>
        <end position="171"/>
    </location>
</feature>
<dbReference type="PROSITE" id="PS50928">
    <property type="entry name" value="ABC_TM1"/>
    <property type="match status" value="1"/>
</dbReference>
<evidence type="ECO:0000256" key="4">
    <source>
        <dbReference type="ARBA" id="ARBA00022692"/>
    </source>
</evidence>
<proteinExistence type="inferred from homology"/>
<feature type="transmembrane region" description="Helical" evidence="7">
    <location>
        <begin position="115"/>
        <end position="140"/>
    </location>
</feature>
<name>A0ABW9QP39_9ACTN</name>
<dbReference type="SUPFAM" id="SSF161098">
    <property type="entry name" value="MetI-like"/>
    <property type="match status" value="1"/>
</dbReference>
<keyword evidence="3" id="KW-1003">Cell membrane</keyword>
<evidence type="ECO:0000256" key="2">
    <source>
        <dbReference type="ARBA" id="ARBA00022448"/>
    </source>
</evidence>
<accession>A0ABW9QP39</accession>
<feature type="domain" description="ABC transmembrane type-1" evidence="9">
    <location>
        <begin position="117"/>
        <end position="333"/>
    </location>
</feature>
<keyword evidence="11" id="KW-1185">Reference proteome</keyword>
<dbReference type="Proteomes" id="UP000437736">
    <property type="component" value="Unassembled WGS sequence"/>
</dbReference>
<evidence type="ECO:0000256" key="1">
    <source>
        <dbReference type="ARBA" id="ARBA00004651"/>
    </source>
</evidence>
<dbReference type="Pfam" id="PF00528">
    <property type="entry name" value="BPD_transp_1"/>
    <property type="match status" value="1"/>
</dbReference>
<evidence type="ECO:0000256" key="6">
    <source>
        <dbReference type="ARBA" id="ARBA00023136"/>
    </source>
</evidence>
<protein>
    <submittedName>
        <fullName evidence="10">ABC transporter permease subunit</fullName>
    </submittedName>
</protein>
<reference evidence="10 11" key="1">
    <citation type="submission" date="2019-11" db="EMBL/GenBank/DDBJ databases">
        <title>Acidiferrimicrobium australis gen. nov., sp. nov., an acidophilic and obligately heterotrophic, member of the Actinobacteria that catalyses dissimilatory oxido- reduction of iron isolated from metal-rich acidic water in Chile.</title>
        <authorList>
            <person name="Gonzalez D."/>
            <person name="Huber K."/>
            <person name="Hedrich S."/>
            <person name="Rojas-Villalobos C."/>
            <person name="Quatrini R."/>
            <person name="Dinamarca M.A."/>
            <person name="Schwarz A."/>
            <person name="Canales C."/>
            <person name="Nancucheo I."/>
        </authorList>
    </citation>
    <scope>NUCLEOTIDE SEQUENCE [LARGE SCALE GENOMIC DNA]</scope>
    <source>
        <strain evidence="10 11">USS-CCA1</strain>
    </source>
</reference>
<keyword evidence="6 7" id="KW-0472">Membrane</keyword>
<comment type="subcellular location">
    <subcellularLocation>
        <location evidence="1 7">Cell membrane</location>
        <topology evidence="1 7">Multi-pass membrane protein</topology>
    </subcellularLocation>
</comment>
<evidence type="ECO:0000259" key="9">
    <source>
        <dbReference type="PROSITE" id="PS50928"/>
    </source>
</evidence>
<keyword evidence="2 7" id="KW-0813">Transport</keyword>
<dbReference type="SUPFAM" id="SSF160964">
    <property type="entry name" value="MalF N-terminal region-like"/>
    <property type="match status" value="1"/>
</dbReference>
<evidence type="ECO:0000313" key="11">
    <source>
        <dbReference type="Proteomes" id="UP000437736"/>
    </source>
</evidence>
<evidence type="ECO:0000256" key="7">
    <source>
        <dbReference type="RuleBase" id="RU363032"/>
    </source>
</evidence>
<dbReference type="PANTHER" id="PTHR43005">
    <property type="entry name" value="BLR7065 PROTEIN"/>
    <property type="match status" value="1"/>
</dbReference>
<feature type="transmembrane region" description="Helical" evidence="7">
    <location>
        <begin position="60"/>
        <end position="81"/>
    </location>
</feature>
<dbReference type="Gene3D" id="1.10.3720.10">
    <property type="entry name" value="MetI-like"/>
    <property type="match status" value="1"/>
</dbReference>
<sequence>MGGRGRSRPPTASPAPGGTLAVADPLAASSSVPTGGRASPALVGRPDASRRRLARLGWSFTAPALIVIAAVTIFPIVYSVVMSFSNVSVTGNGYALNGTTLHNYSLVFNYGPWRYALGFTVLYTFVTVAVELVLGTAFALVMERLTRGRGMLMAILLIPWSLITVISAFLWKYMYDSQYGIIVGILRGLGLGSPNILGTQVGGVIALCVADIWKTTPFVAIIVLAGLVMLPQDVYEAAEVDGATRWTTFWKITFPLLRPTIALAVLFRVLQAFGLFDLPYVLTNGGPGHATTSLAILGYFVMFQLGDFGPGAAIATTTALLVVLGCLLFLKVFRAQVGSEGS</sequence>
<comment type="caution">
    <text evidence="10">The sequence shown here is derived from an EMBL/GenBank/DDBJ whole genome shotgun (WGS) entry which is preliminary data.</text>
</comment>
<dbReference type="EMBL" id="WJHE01000099">
    <property type="protein sequence ID" value="MST31574.1"/>
    <property type="molecule type" value="Genomic_DNA"/>
</dbReference>
<evidence type="ECO:0000256" key="8">
    <source>
        <dbReference type="SAM" id="MobiDB-lite"/>
    </source>
</evidence>
<gene>
    <name evidence="10" type="ORF">GHK86_02360</name>
</gene>
<feature type="transmembrane region" description="Helical" evidence="7">
    <location>
        <begin position="177"/>
        <end position="197"/>
    </location>
</feature>
<organism evidence="10 11">
    <name type="scientific">Acidiferrimicrobium australe</name>
    <dbReference type="NCBI Taxonomy" id="2664430"/>
    <lineage>
        <taxon>Bacteria</taxon>
        <taxon>Bacillati</taxon>
        <taxon>Actinomycetota</taxon>
        <taxon>Acidimicrobiia</taxon>
        <taxon>Acidimicrobiales</taxon>
        <taxon>Acidimicrobiaceae</taxon>
        <taxon>Acidiferrimicrobium</taxon>
    </lineage>
</organism>
<evidence type="ECO:0000313" key="10">
    <source>
        <dbReference type="EMBL" id="MST31574.1"/>
    </source>
</evidence>
<dbReference type="InterPro" id="IPR035906">
    <property type="entry name" value="MetI-like_sf"/>
</dbReference>
<feature type="transmembrane region" description="Helical" evidence="7">
    <location>
        <begin position="312"/>
        <end position="333"/>
    </location>
</feature>
<feature type="region of interest" description="Disordered" evidence="8">
    <location>
        <begin position="1"/>
        <end position="22"/>
    </location>
</feature>
<evidence type="ECO:0000256" key="3">
    <source>
        <dbReference type="ARBA" id="ARBA00022475"/>
    </source>
</evidence>
<keyword evidence="5 7" id="KW-1133">Transmembrane helix</keyword>
<dbReference type="PANTHER" id="PTHR43005:SF1">
    <property type="entry name" value="SPERMIDINE_PUTRESCINE TRANSPORT SYSTEM PERMEASE PROTEIN"/>
    <property type="match status" value="1"/>
</dbReference>
<feature type="transmembrane region" description="Helical" evidence="7">
    <location>
        <begin position="256"/>
        <end position="276"/>
    </location>
</feature>
<comment type="similarity">
    <text evidence="7">Belongs to the binding-protein-dependent transport system permease family.</text>
</comment>